<evidence type="ECO:0000313" key="2">
    <source>
        <dbReference type="EMBL" id="GFT72365.1"/>
    </source>
</evidence>
<feature type="transmembrane region" description="Helical" evidence="1">
    <location>
        <begin position="81"/>
        <end position="104"/>
    </location>
</feature>
<feature type="transmembrane region" description="Helical" evidence="1">
    <location>
        <begin position="116"/>
        <end position="137"/>
    </location>
</feature>
<accession>A0A8X6PL80</accession>
<name>A0A8X6PL80_NEPPI</name>
<comment type="caution">
    <text evidence="2">The sequence shown here is derived from an EMBL/GenBank/DDBJ whole genome shotgun (WGS) entry which is preliminary data.</text>
</comment>
<dbReference type="AlphaFoldDB" id="A0A8X6PL80"/>
<evidence type="ECO:0000313" key="3">
    <source>
        <dbReference type="Proteomes" id="UP000887013"/>
    </source>
</evidence>
<reference evidence="2" key="1">
    <citation type="submission" date="2020-08" db="EMBL/GenBank/DDBJ databases">
        <title>Multicomponent nature underlies the extraordinary mechanical properties of spider dragline silk.</title>
        <authorList>
            <person name="Kono N."/>
            <person name="Nakamura H."/>
            <person name="Mori M."/>
            <person name="Yoshida Y."/>
            <person name="Ohtoshi R."/>
            <person name="Malay A.D."/>
            <person name="Moran D.A.P."/>
            <person name="Tomita M."/>
            <person name="Numata K."/>
            <person name="Arakawa K."/>
        </authorList>
    </citation>
    <scope>NUCLEOTIDE SEQUENCE</scope>
</reference>
<dbReference type="EMBL" id="BMAW01070227">
    <property type="protein sequence ID" value="GFT72365.1"/>
    <property type="molecule type" value="Genomic_DNA"/>
</dbReference>
<protein>
    <submittedName>
        <fullName evidence="2">Uncharacterized protein</fullName>
    </submittedName>
</protein>
<keyword evidence="3" id="KW-1185">Reference proteome</keyword>
<keyword evidence="1" id="KW-0812">Transmembrane</keyword>
<organism evidence="2 3">
    <name type="scientific">Nephila pilipes</name>
    <name type="common">Giant wood spider</name>
    <name type="synonym">Nephila maculata</name>
    <dbReference type="NCBI Taxonomy" id="299642"/>
    <lineage>
        <taxon>Eukaryota</taxon>
        <taxon>Metazoa</taxon>
        <taxon>Ecdysozoa</taxon>
        <taxon>Arthropoda</taxon>
        <taxon>Chelicerata</taxon>
        <taxon>Arachnida</taxon>
        <taxon>Araneae</taxon>
        <taxon>Araneomorphae</taxon>
        <taxon>Entelegynae</taxon>
        <taxon>Araneoidea</taxon>
        <taxon>Nephilidae</taxon>
        <taxon>Nephila</taxon>
    </lineage>
</organism>
<dbReference type="Proteomes" id="UP000887013">
    <property type="component" value="Unassembled WGS sequence"/>
</dbReference>
<feature type="transmembrane region" description="Helical" evidence="1">
    <location>
        <begin position="42"/>
        <end position="61"/>
    </location>
</feature>
<evidence type="ECO:0000256" key="1">
    <source>
        <dbReference type="SAM" id="Phobius"/>
    </source>
</evidence>
<sequence>MFRIEEIEDMLNFLGICLVFILFLVAFYFMKDPRRHTPVQRLLMTSFACITLECFVRTSELNPRFGNFSGFKQEVEQKENMLGMMILLLTFLSSVAFVVVFFFFTDKRMLTPVQKVLAVCGACLILVLCIYNLYYGLVSMNRSSLLI</sequence>
<keyword evidence="1" id="KW-1133">Transmembrane helix</keyword>
<feature type="transmembrane region" description="Helical" evidence="1">
    <location>
        <begin position="12"/>
        <end position="30"/>
    </location>
</feature>
<proteinExistence type="predicted"/>
<keyword evidence="1" id="KW-0472">Membrane</keyword>
<gene>
    <name evidence="2" type="ORF">NPIL_158721</name>
</gene>